<proteinExistence type="inferred from homology"/>
<name>A0A7R7IGB9_9FIRM</name>
<dbReference type="Gene3D" id="3.20.20.80">
    <property type="entry name" value="Glycosidases"/>
    <property type="match status" value="1"/>
</dbReference>
<evidence type="ECO:0000256" key="4">
    <source>
        <dbReference type="ARBA" id="ARBA00020295"/>
    </source>
</evidence>
<dbReference type="PANTHER" id="PTHR32438:SF5">
    <property type="entry name" value="4-ALPHA-GLUCANOTRANSFERASE DPE1, CHLOROPLASTIC_AMYLOPLASTIC"/>
    <property type="match status" value="1"/>
</dbReference>
<sequence length="266" mass="30645">MNGDLFELDERKNPINVAGVPPDAFSDDGQRWGNPLYHWEHMEDHDFLWWRERMKHSAKLYDVIRIDHFIGVVRYYSIPVECQTAIEGKWRMGPGKKLTDVIDASIGDKKIIAEDLGVVVPEVRKVLNSAGYPGMKIIEFAFDSDPLNEHLPHNYTSNMVVYGGTHDNETLVGFYQNKNKKEMKYALEYLAIKSKKELVDAIIKTAYASVAGVVIFQAQDILKLDNSARMNLPSTVGQNWRWRVLEGQLEKEHEEYLKRLAMIYGR</sequence>
<protein>
    <recommendedName>
        <fullName evidence="4">4-alpha-glucanotransferase</fullName>
        <ecNumber evidence="3">2.4.1.25</ecNumber>
    </recommendedName>
    <alternativeName>
        <fullName evidence="8">Amylomaltase</fullName>
    </alternativeName>
    <alternativeName>
        <fullName evidence="9">Disproportionating enzyme</fullName>
    </alternativeName>
</protein>
<dbReference type="PANTHER" id="PTHR32438">
    <property type="entry name" value="4-ALPHA-GLUCANOTRANSFERASE DPE1, CHLOROPLASTIC/AMYLOPLASTIC"/>
    <property type="match status" value="1"/>
</dbReference>
<evidence type="ECO:0000313" key="10">
    <source>
        <dbReference type="EMBL" id="BCN32948.1"/>
    </source>
</evidence>
<evidence type="ECO:0000256" key="3">
    <source>
        <dbReference type="ARBA" id="ARBA00012560"/>
    </source>
</evidence>
<accession>A0A7R7IGB9</accession>
<dbReference type="KEGG" id="ahb:bsdtb5_42430"/>
<dbReference type="AlphaFoldDB" id="A0A7R7IGB9"/>
<dbReference type="EC" id="2.4.1.25" evidence="3"/>
<evidence type="ECO:0000256" key="6">
    <source>
        <dbReference type="ARBA" id="ARBA00022679"/>
    </source>
</evidence>
<organism evidence="10 11">
    <name type="scientific">Anaeromicropila herbilytica</name>
    <dbReference type="NCBI Taxonomy" id="2785025"/>
    <lineage>
        <taxon>Bacteria</taxon>
        <taxon>Bacillati</taxon>
        <taxon>Bacillota</taxon>
        <taxon>Clostridia</taxon>
        <taxon>Lachnospirales</taxon>
        <taxon>Lachnospiraceae</taxon>
        <taxon>Anaeromicropila</taxon>
    </lineage>
</organism>
<dbReference type="Pfam" id="PF02446">
    <property type="entry name" value="Glyco_hydro_77"/>
    <property type="match status" value="1"/>
</dbReference>
<gene>
    <name evidence="10" type="ORF">bsdtb5_42430</name>
</gene>
<comment type="catalytic activity">
    <reaction evidence="1">
        <text>Transfers a segment of a (1-&gt;4)-alpha-D-glucan to a new position in an acceptor, which may be glucose or a (1-&gt;4)-alpha-D-glucan.</text>
        <dbReference type="EC" id="2.4.1.25"/>
    </reaction>
</comment>
<dbReference type="GO" id="GO:0004134">
    <property type="term" value="F:4-alpha-glucanotransferase activity"/>
    <property type="evidence" value="ECO:0007669"/>
    <property type="project" value="UniProtKB-EC"/>
</dbReference>
<dbReference type="Proteomes" id="UP000595897">
    <property type="component" value="Chromosome"/>
</dbReference>
<evidence type="ECO:0000256" key="8">
    <source>
        <dbReference type="ARBA" id="ARBA00031423"/>
    </source>
</evidence>
<evidence type="ECO:0000256" key="5">
    <source>
        <dbReference type="ARBA" id="ARBA00022676"/>
    </source>
</evidence>
<dbReference type="GO" id="GO:0005975">
    <property type="term" value="P:carbohydrate metabolic process"/>
    <property type="evidence" value="ECO:0007669"/>
    <property type="project" value="InterPro"/>
</dbReference>
<dbReference type="InterPro" id="IPR017853">
    <property type="entry name" value="GH"/>
</dbReference>
<comment type="similarity">
    <text evidence="2">Belongs to the disproportionating enzyme family.</text>
</comment>
<dbReference type="EMBL" id="AP024169">
    <property type="protein sequence ID" value="BCN32948.1"/>
    <property type="molecule type" value="Genomic_DNA"/>
</dbReference>
<evidence type="ECO:0000256" key="9">
    <source>
        <dbReference type="ARBA" id="ARBA00031501"/>
    </source>
</evidence>
<keyword evidence="6" id="KW-0808">Transferase</keyword>
<evidence type="ECO:0000256" key="2">
    <source>
        <dbReference type="ARBA" id="ARBA00005684"/>
    </source>
</evidence>
<keyword evidence="5" id="KW-0328">Glycosyltransferase</keyword>
<evidence type="ECO:0000256" key="7">
    <source>
        <dbReference type="ARBA" id="ARBA00023277"/>
    </source>
</evidence>
<evidence type="ECO:0000256" key="1">
    <source>
        <dbReference type="ARBA" id="ARBA00000439"/>
    </source>
</evidence>
<evidence type="ECO:0000313" key="11">
    <source>
        <dbReference type="Proteomes" id="UP000595897"/>
    </source>
</evidence>
<reference evidence="10 11" key="1">
    <citation type="submission" date="2020-11" db="EMBL/GenBank/DDBJ databases">
        <title>Draft genome sequencing of a Lachnospiraceae strain isolated from anoxic soil subjected to BSD treatment.</title>
        <authorList>
            <person name="Uek A."/>
            <person name="Tonouchi A."/>
        </authorList>
    </citation>
    <scope>NUCLEOTIDE SEQUENCE [LARGE SCALE GENOMIC DNA]</scope>
    <source>
        <strain evidence="10 11">TB5</strain>
    </source>
</reference>
<keyword evidence="7" id="KW-0119">Carbohydrate metabolism</keyword>
<dbReference type="SUPFAM" id="SSF51445">
    <property type="entry name" value="(Trans)glycosidases"/>
    <property type="match status" value="1"/>
</dbReference>
<keyword evidence="11" id="KW-1185">Reference proteome</keyword>
<dbReference type="InterPro" id="IPR003385">
    <property type="entry name" value="Glyco_hydro_77"/>
</dbReference>